<dbReference type="SUPFAM" id="SSF49452">
    <property type="entry name" value="Starch-binding domain-like"/>
    <property type="match status" value="1"/>
</dbReference>
<feature type="domain" description="CBM20" evidence="1">
    <location>
        <begin position="1"/>
        <end position="98"/>
    </location>
</feature>
<dbReference type="EMBL" id="DNWC01000163">
    <property type="protein sequence ID" value="HBJ09858.1"/>
    <property type="molecule type" value="Genomic_DNA"/>
</dbReference>
<evidence type="ECO:0000313" key="2">
    <source>
        <dbReference type="EMBL" id="HBJ09858.1"/>
    </source>
</evidence>
<dbReference type="PANTHER" id="PTHR32518:SF3">
    <property type="entry name" value="4-ALPHA-GLUCANOTRANSFERASE"/>
    <property type="match status" value="1"/>
</dbReference>
<protein>
    <submittedName>
        <fullName evidence="2">4-alpha-glucanotransferase</fullName>
    </submittedName>
</protein>
<evidence type="ECO:0000259" key="1">
    <source>
        <dbReference type="PROSITE" id="PS51166"/>
    </source>
</evidence>
<keyword evidence="2" id="KW-0808">Transferase</keyword>
<evidence type="ECO:0000313" key="3">
    <source>
        <dbReference type="Proteomes" id="UP000262954"/>
    </source>
</evidence>
<dbReference type="AlphaFoldDB" id="A0A354M5R9"/>
<dbReference type="GO" id="GO:2001070">
    <property type="term" value="F:starch binding"/>
    <property type="evidence" value="ECO:0007669"/>
    <property type="project" value="InterPro"/>
</dbReference>
<dbReference type="Gene3D" id="2.60.40.10">
    <property type="entry name" value="Immunoglobulins"/>
    <property type="match status" value="1"/>
</dbReference>
<feature type="non-terminal residue" evidence="2">
    <location>
        <position position="155"/>
    </location>
</feature>
<dbReference type="InterPro" id="IPR013783">
    <property type="entry name" value="Ig-like_fold"/>
</dbReference>
<dbReference type="InterPro" id="IPR002044">
    <property type="entry name" value="CBM20"/>
</dbReference>
<dbReference type="Pfam" id="PF00686">
    <property type="entry name" value="CBM_20"/>
    <property type="match status" value="1"/>
</dbReference>
<comment type="caution">
    <text evidence="2">The sequence shown here is derived from an EMBL/GenBank/DDBJ whole genome shotgun (WGS) entry which is preliminary data.</text>
</comment>
<organism evidence="2 3">
    <name type="scientific">Coprobacter fastidiosus</name>
    <dbReference type="NCBI Taxonomy" id="1099853"/>
    <lineage>
        <taxon>Bacteria</taxon>
        <taxon>Pseudomonadati</taxon>
        <taxon>Bacteroidota</taxon>
        <taxon>Bacteroidia</taxon>
        <taxon>Bacteroidales</taxon>
        <taxon>Barnesiellaceae</taxon>
        <taxon>Coprobacter</taxon>
    </lineage>
</organism>
<dbReference type="PROSITE" id="PS51166">
    <property type="entry name" value="CBM20"/>
    <property type="match status" value="1"/>
</dbReference>
<dbReference type="Proteomes" id="UP000262954">
    <property type="component" value="Unassembled WGS sequence"/>
</dbReference>
<gene>
    <name evidence="2" type="ORF">DDY73_12755</name>
</gene>
<dbReference type="SMART" id="SM01065">
    <property type="entry name" value="CBM_2"/>
    <property type="match status" value="1"/>
</dbReference>
<sequence length="155" mass="17789">MKIVFKIEYRTRWGQELYVTGSHSSLGNFEEEKAVPMRYEGDGIWALTLNLQDASSGFDYHYLVKEYGQPYDKEWGEPRSFIPSTLNHTYYLYDVWQNMPANSSFYSSAFNKVILARHRTGSDVLPSYSTAVTLQIYAPSIRPDEVVALTGTMMS</sequence>
<reference evidence="2 3" key="1">
    <citation type="journal article" date="2018" name="Nat. Biotechnol.">
        <title>A standardized bacterial taxonomy based on genome phylogeny substantially revises the tree of life.</title>
        <authorList>
            <person name="Parks D.H."/>
            <person name="Chuvochina M."/>
            <person name="Waite D.W."/>
            <person name="Rinke C."/>
            <person name="Skarshewski A."/>
            <person name="Chaumeil P.A."/>
            <person name="Hugenholtz P."/>
        </authorList>
    </citation>
    <scope>NUCLEOTIDE SEQUENCE [LARGE SCALE GENOMIC DNA]</scope>
    <source>
        <strain evidence="2">UBA11482</strain>
    </source>
</reference>
<name>A0A354M5R9_9BACT</name>
<proteinExistence type="predicted"/>
<dbReference type="InterPro" id="IPR013784">
    <property type="entry name" value="Carb-bd-like_fold"/>
</dbReference>
<dbReference type="GO" id="GO:0016740">
    <property type="term" value="F:transferase activity"/>
    <property type="evidence" value="ECO:0007669"/>
    <property type="project" value="UniProtKB-KW"/>
</dbReference>
<dbReference type="PANTHER" id="PTHR32518">
    <property type="match status" value="1"/>
</dbReference>
<accession>A0A354M5R9</accession>